<dbReference type="Proteomes" id="UP000254571">
    <property type="component" value="Unassembled WGS sequence"/>
</dbReference>
<dbReference type="InterPro" id="IPR029058">
    <property type="entry name" value="AB_hydrolase_fold"/>
</dbReference>
<sequence length="105" mass="11849">MQPGNNVLRGQSAFYMLHPGLSGRLDIPDIASIAAPKPMLIYNGGKDKLFPAEAVNDAFAKLHTVWGSQNAQDKLETKTWPELGHVFYKEQQDEVFPWLARWLKP</sequence>
<organism evidence="1 2">
    <name type="scientific">Klebsiella grimontii</name>
    <dbReference type="NCBI Taxonomy" id="2058152"/>
    <lineage>
        <taxon>Bacteria</taxon>
        <taxon>Pseudomonadati</taxon>
        <taxon>Pseudomonadota</taxon>
        <taxon>Gammaproteobacteria</taxon>
        <taxon>Enterobacterales</taxon>
        <taxon>Enterobacteriaceae</taxon>
        <taxon>Klebsiella/Raoultella group</taxon>
        <taxon>Klebsiella</taxon>
    </lineage>
</organism>
<evidence type="ECO:0000313" key="1">
    <source>
        <dbReference type="EMBL" id="STW07930.1"/>
    </source>
</evidence>
<keyword evidence="1" id="KW-0378">Hydrolase</keyword>
<protein>
    <submittedName>
        <fullName evidence="1">Putative hydrolase</fullName>
    </submittedName>
</protein>
<name>A0A7H4P665_9ENTR</name>
<dbReference type="GO" id="GO:0016787">
    <property type="term" value="F:hydrolase activity"/>
    <property type="evidence" value="ECO:0007669"/>
    <property type="project" value="UniProtKB-KW"/>
</dbReference>
<proteinExistence type="predicted"/>
<accession>A0A7H4P665</accession>
<dbReference type="AlphaFoldDB" id="A0A7H4P665"/>
<comment type="caution">
    <text evidence="1">The sequence shown here is derived from an EMBL/GenBank/DDBJ whole genome shotgun (WGS) entry which is preliminary data.</text>
</comment>
<gene>
    <name evidence="1" type="ORF">NCTC9149_04368</name>
</gene>
<evidence type="ECO:0000313" key="2">
    <source>
        <dbReference type="Proteomes" id="UP000254571"/>
    </source>
</evidence>
<dbReference type="SUPFAM" id="SSF53474">
    <property type="entry name" value="alpha/beta-Hydrolases"/>
    <property type="match status" value="1"/>
</dbReference>
<dbReference type="EMBL" id="UGMX01000002">
    <property type="protein sequence ID" value="STW07930.1"/>
    <property type="molecule type" value="Genomic_DNA"/>
</dbReference>
<reference evidence="1 2" key="1">
    <citation type="submission" date="2018-06" db="EMBL/GenBank/DDBJ databases">
        <authorList>
            <consortium name="Pathogen Informatics"/>
            <person name="Doyle S."/>
        </authorList>
    </citation>
    <scope>NUCLEOTIDE SEQUENCE [LARGE SCALE GENOMIC DNA]</scope>
    <source>
        <strain evidence="1 2">NCTC9149</strain>
    </source>
</reference>
<dbReference type="Gene3D" id="3.40.50.1820">
    <property type="entry name" value="alpha/beta hydrolase"/>
    <property type="match status" value="1"/>
</dbReference>